<name>A0A0C2FRL4_9BILA</name>
<organism evidence="2 3">
    <name type="scientific">Ancylostoma duodenale</name>
    <dbReference type="NCBI Taxonomy" id="51022"/>
    <lineage>
        <taxon>Eukaryota</taxon>
        <taxon>Metazoa</taxon>
        <taxon>Ecdysozoa</taxon>
        <taxon>Nematoda</taxon>
        <taxon>Chromadorea</taxon>
        <taxon>Rhabditida</taxon>
        <taxon>Rhabditina</taxon>
        <taxon>Rhabditomorpha</taxon>
        <taxon>Strongyloidea</taxon>
        <taxon>Ancylostomatidae</taxon>
        <taxon>Ancylostomatinae</taxon>
        <taxon>Ancylostoma</taxon>
    </lineage>
</organism>
<dbReference type="OrthoDB" id="2020426at2759"/>
<reference evidence="2 3" key="1">
    <citation type="submission" date="2013-12" db="EMBL/GenBank/DDBJ databases">
        <title>Draft genome of the parsitic nematode Ancylostoma duodenale.</title>
        <authorList>
            <person name="Mitreva M."/>
        </authorList>
    </citation>
    <scope>NUCLEOTIDE SEQUENCE [LARGE SCALE GENOMIC DNA]</scope>
    <source>
        <strain evidence="2 3">Zhejiang</strain>
    </source>
</reference>
<dbReference type="AlphaFoldDB" id="A0A0C2FRL4"/>
<feature type="non-terminal residue" evidence="2">
    <location>
        <position position="1"/>
    </location>
</feature>
<feature type="compositionally biased region" description="Polar residues" evidence="1">
    <location>
        <begin position="21"/>
        <end position="31"/>
    </location>
</feature>
<sequence length="132" mass="14099">SLAGNPVAFSNISLAATMQSNQSHNSGTTTWDDPRDLPPGWEQVDDPEYGTFFVEGSSKFLKVAPGHMGCLDISSQIDANPFPGFYRDVSLPGCGGQAASGCRMRAFVLLWRCLARGPLKTGHIARAVVNAN</sequence>
<dbReference type="Gene3D" id="2.20.70.10">
    <property type="match status" value="1"/>
</dbReference>
<evidence type="ECO:0000313" key="3">
    <source>
        <dbReference type="Proteomes" id="UP000054047"/>
    </source>
</evidence>
<feature type="region of interest" description="Disordered" evidence="1">
    <location>
        <begin position="21"/>
        <end position="40"/>
    </location>
</feature>
<evidence type="ECO:0008006" key="4">
    <source>
        <dbReference type="Google" id="ProtNLM"/>
    </source>
</evidence>
<proteinExistence type="predicted"/>
<evidence type="ECO:0000256" key="1">
    <source>
        <dbReference type="SAM" id="MobiDB-lite"/>
    </source>
</evidence>
<dbReference type="EMBL" id="KN767537">
    <property type="protein sequence ID" value="KIH47571.1"/>
    <property type="molecule type" value="Genomic_DNA"/>
</dbReference>
<keyword evidence="3" id="KW-1185">Reference proteome</keyword>
<dbReference type="Proteomes" id="UP000054047">
    <property type="component" value="Unassembled WGS sequence"/>
</dbReference>
<evidence type="ECO:0000313" key="2">
    <source>
        <dbReference type="EMBL" id="KIH47571.1"/>
    </source>
</evidence>
<protein>
    <recommendedName>
        <fullName evidence="4">WW domain-containing protein</fullName>
    </recommendedName>
</protein>
<accession>A0A0C2FRL4</accession>
<gene>
    <name evidence="2" type="ORF">ANCDUO_22364</name>
</gene>